<gene>
    <name evidence="1" type="ORF">L2E82_30735</name>
</gene>
<evidence type="ECO:0000313" key="2">
    <source>
        <dbReference type="Proteomes" id="UP001055811"/>
    </source>
</evidence>
<reference evidence="1 2" key="2">
    <citation type="journal article" date="2022" name="Mol. Ecol. Resour.">
        <title>The genomes of chicory, endive, great burdock and yacon provide insights into Asteraceae paleo-polyploidization history and plant inulin production.</title>
        <authorList>
            <person name="Fan W."/>
            <person name="Wang S."/>
            <person name="Wang H."/>
            <person name="Wang A."/>
            <person name="Jiang F."/>
            <person name="Liu H."/>
            <person name="Zhao H."/>
            <person name="Xu D."/>
            <person name="Zhang Y."/>
        </authorList>
    </citation>
    <scope>NUCLEOTIDE SEQUENCE [LARGE SCALE GENOMIC DNA]</scope>
    <source>
        <strain evidence="2">cv. Punajuju</strain>
        <tissue evidence="1">Leaves</tissue>
    </source>
</reference>
<organism evidence="1 2">
    <name type="scientific">Cichorium intybus</name>
    <name type="common">Chicory</name>
    <dbReference type="NCBI Taxonomy" id="13427"/>
    <lineage>
        <taxon>Eukaryota</taxon>
        <taxon>Viridiplantae</taxon>
        <taxon>Streptophyta</taxon>
        <taxon>Embryophyta</taxon>
        <taxon>Tracheophyta</taxon>
        <taxon>Spermatophyta</taxon>
        <taxon>Magnoliopsida</taxon>
        <taxon>eudicotyledons</taxon>
        <taxon>Gunneridae</taxon>
        <taxon>Pentapetalae</taxon>
        <taxon>asterids</taxon>
        <taxon>campanulids</taxon>
        <taxon>Asterales</taxon>
        <taxon>Asteraceae</taxon>
        <taxon>Cichorioideae</taxon>
        <taxon>Cichorieae</taxon>
        <taxon>Cichoriinae</taxon>
        <taxon>Cichorium</taxon>
    </lineage>
</organism>
<accession>A0ACB9D1W7</accession>
<dbReference type="Proteomes" id="UP001055811">
    <property type="component" value="Linkage Group LG05"/>
</dbReference>
<proteinExistence type="predicted"/>
<comment type="caution">
    <text evidence="1">The sequence shown here is derived from an EMBL/GenBank/DDBJ whole genome shotgun (WGS) entry which is preliminary data.</text>
</comment>
<protein>
    <submittedName>
        <fullName evidence="1">Uncharacterized protein</fullName>
    </submittedName>
</protein>
<evidence type="ECO:0000313" key="1">
    <source>
        <dbReference type="EMBL" id="KAI3740307.1"/>
    </source>
</evidence>
<name>A0ACB9D1W7_CICIN</name>
<keyword evidence="2" id="KW-1185">Reference proteome</keyword>
<dbReference type="EMBL" id="CM042013">
    <property type="protein sequence ID" value="KAI3740307.1"/>
    <property type="molecule type" value="Genomic_DNA"/>
</dbReference>
<sequence length="113" mass="12066">MLKNQKKSHDARSMVAIKSPSFTNLQPTQLSQTCGLGDCELASPGNTTGKPIFSLPTLLPDHRTGAAVPSLPSPPTSYLSSSIRSAPTPPVIKKKWIKSAICSGVDDIRFISF</sequence>
<reference evidence="2" key="1">
    <citation type="journal article" date="2022" name="Mol. Ecol. Resour.">
        <title>The genomes of chicory, endive, great burdock and yacon provide insights into Asteraceae palaeo-polyploidization history and plant inulin production.</title>
        <authorList>
            <person name="Fan W."/>
            <person name="Wang S."/>
            <person name="Wang H."/>
            <person name="Wang A."/>
            <person name="Jiang F."/>
            <person name="Liu H."/>
            <person name="Zhao H."/>
            <person name="Xu D."/>
            <person name="Zhang Y."/>
        </authorList>
    </citation>
    <scope>NUCLEOTIDE SEQUENCE [LARGE SCALE GENOMIC DNA]</scope>
    <source>
        <strain evidence="2">cv. Punajuju</strain>
    </source>
</reference>